<dbReference type="EMBL" id="BAABAU010000001">
    <property type="protein sequence ID" value="GAA4266045.1"/>
    <property type="molecule type" value="Genomic_DNA"/>
</dbReference>
<dbReference type="PIRSF" id="PIRSF039102">
    <property type="entry name" value="Ddl/VanB"/>
    <property type="match status" value="1"/>
</dbReference>
<dbReference type="PANTHER" id="PTHR23132">
    <property type="entry name" value="D-ALANINE--D-ALANINE LIGASE"/>
    <property type="match status" value="1"/>
</dbReference>
<dbReference type="GO" id="GO:0016874">
    <property type="term" value="F:ligase activity"/>
    <property type="evidence" value="ECO:0007669"/>
    <property type="project" value="UniProtKB-KW"/>
</dbReference>
<keyword evidence="5" id="KW-0547">Nucleotide-binding</keyword>
<evidence type="ECO:0000256" key="3">
    <source>
        <dbReference type="ARBA" id="ARBA00023316"/>
    </source>
</evidence>
<dbReference type="InterPro" id="IPR016185">
    <property type="entry name" value="PreATP-grasp_dom_sf"/>
</dbReference>
<gene>
    <name evidence="4" type="primary">ddl</name>
    <name evidence="7" type="ORF">GCM10022256_16570</name>
</gene>
<dbReference type="RefSeq" id="WP_344794925.1">
    <property type="nucleotide sequence ID" value="NZ_BAABAU010000001.1"/>
</dbReference>
<dbReference type="InterPro" id="IPR011095">
    <property type="entry name" value="Dala_Dala_lig_C"/>
</dbReference>
<evidence type="ECO:0000259" key="6">
    <source>
        <dbReference type="PROSITE" id="PS50975"/>
    </source>
</evidence>
<dbReference type="SUPFAM" id="SSF52440">
    <property type="entry name" value="PreATP-grasp domain"/>
    <property type="match status" value="1"/>
</dbReference>
<evidence type="ECO:0000313" key="8">
    <source>
        <dbReference type="Proteomes" id="UP001501594"/>
    </source>
</evidence>
<comment type="similarity">
    <text evidence="1 4">Belongs to the D-alanine--D-alanine ligase family.</text>
</comment>
<dbReference type="NCBIfam" id="NF002378">
    <property type="entry name" value="PRK01372.1"/>
    <property type="match status" value="1"/>
</dbReference>
<dbReference type="InterPro" id="IPR005905">
    <property type="entry name" value="D_ala_D_ala"/>
</dbReference>
<comment type="pathway">
    <text evidence="4">Cell wall biogenesis; peptidoglycan biosynthesis.</text>
</comment>
<accession>A0ABP8E1G2</accession>
<comment type="catalytic activity">
    <reaction evidence="4">
        <text>2 D-alanine + ATP = D-alanyl-D-alanine + ADP + phosphate + H(+)</text>
        <dbReference type="Rhea" id="RHEA:11224"/>
        <dbReference type="ChEBI" id="CHEBI:15378"/>
        <dbReference type="ChEBI" id="CHEBI:30616"/>
        <dbReference type="ChEBI" id="CHEBI:43474"/>
        <dbReference type="ChEBI" id="CHEBI:57416"/>
        <dbReference type="ChEBI" id="CHEBI:57822"/>
        <dbReference type="ChEBI" id="CHEBI:456216"/>
        <dbReference type="EC" id="6.3.2.4"/>
    </reaction>
</comment>
<dbReference type="Pfam" id="PF01820">
    <property type="entry name" value="Dala_Dala_lig_N"/>
    <property type="match status" value="1"/>
</dbReference>
<evidence type="ECO:0000313" key="7">
    <source>
        <dbReference type="EMBL" id="GAA4266045.1"/>
    </source>
</evidence>
<proteinExistence type="inferred from homology"/>
<dbReference type="InterPro" id="IPR011761">
    <property type="entry name" value="ATP-grasp"/>
</dbReference>
<evidence type="ECO:0000256" key="5">
    <source>
        <dbReference type="PROSITE-ProRule" id="PRU00409"/>
    </source>
</evidence>
<feature type="domain" description="ATP-grasp" evidence="6">
    <location>
        <begin position="109"/>
        <end position="316"/>
    </location>
</feature>
<sequence length="324" mass="34023">MTSVDSSARVRTVTVLAGGISHERDVSLRSGRRVADSLTSYGMEVELRDPDAALLAHLVESRPDVVWPALHGASGEDGALRGVLEALDIPFVGSHSTSARLAWDKPTAKALVARAGVRTPRSVALSHDAFRELGAVSVLRAIAEEHPVPLVVKPARGGSAQGVTVVDNVAGLPRAMVDAYTYCDDVLVEQKIVGTEVAVGVIDTGDGPIALPAVEIVPRSGFYGFEARYNAGETRFFTPARLSESVAAAAAEAAVTAHRALGLRHLSRVDLIVDAAGTAWFLEVNVLPGLTETSLVPLALEAAGYDLGWLYAALAQKAVDDHQA</sequence>
<dbReference type="InterPro" id="IPR011127">
    <property type="entry name" value="Dala_Dala_lig_N"/>
</dbReference>
<evidence type="ECO:0000256" key="2">
    <source>
        <dbReference type="ARBA" id="ARBA00022598"/>
    </source>
</evidence>
<name>A0ABP8E1G2_9MICO</name>
<dbReference type="Gene3D" id="3.40.50.20">
    <property type="match status" value="1"/>
</dbReference>
<dbReference type="InterPro" id="IPR013815">
    <property type="entry name" value="ATP_grasp_subdomain_1"/>
</dbReference>
<dbReference type="Gene3D" id="3.30.1490.20">
    <property type="entry name" value="ATP-grasp fold, A domain"/>
    <property type="match status" value="1"/>
</dbReference>
<dbReference type="Proteomes" id="UP001501594">
    <property type="component" value="Unassembled WGS sequence"/>
</dbReference>
<keyword evidence="8" id="KW-1185">Reference proteome</keyword>
<protein>
    <recommendedName>
        <fullName evidence="4">D-alanine--D-alanine ligase</fullName>
        <ecNumber evidence="4">6.3.2.4</ecNumber>
    </recommendedName>
    <alternativeName>
        <fullName evidence="4">D-Ala-D-Ala ligase</fullName>
    </alternativeName>
    <alternativeName>
        <fullName evidence="4">D-alanylalanine synthetase</fullName>
    </alternativeName>
</protein>
<dbReference type="EC" id="6.3.2.4" evidence="4"/>
<keyword evidence="2 4" id="KW-0436">Ligase</keyword>
<comment type="function">
    <text evidence="4">Cell wall formation.</text>
</comment>
<evidence type="ECO:0000256" key="1">
    <source>
        <dbReference type="ARBA" id="ARBA00010871"/>
    </source>
</evidence>
<keyword evidence="4" id="KW-0133">Cell shape</keyword>
<keyword evidence="3 4" id="KW-0961">Cell wall biogenesis/degradation</keyword>
<dbReference type="SUPFAM" id="SSF56059">
    <property type="entry name" value="Glutathione synthetase ATP-binding domain-like"/>
    <property type="match status" value="1"/>
</dbReference>
<organism evidence="7 8">
    <name type="scientific">Frondihabitans peucedani</name>
    <dbReference type="NCBI Taxonomy" id="598626"/>
    <lineage>
        <taxon>Bacteria</taxon>
        <taxon>Bacillati</taxon>
        <taxon>Actinomycetota</taxon>
        <taxon>Actinomycetes</taxon>
        <taxon>Micrococcales</taxon>
        <taxon>Microbacteriaceae</taxon>
        <taxon>Frondihabitans</taxon>
    </lineage>
</organism>
<dbReference type="Pfam" id="PF07478">
    <property type="entry name" value="Dala_Dala_lig_C"/>
    <property type="match status" value="1"/>
</dbReference>
<keyword evidence="4" id="KW-0573">Peptidoglycan synthesis</keyword>
<comment type="caution">
    <text evidence="7">The sequence shown here is derived from an EMBL/GenBank/DDBJ whole genome shotgun (WGS) entry which is preliminary data.</text>
</comment>
<keyword evidence="5" id="KW-0067">ATP-binding</keyword>
<dbReference type="Gene3D" id="3.30.470.20">
    <property type="entry name" value="ATP-grasp fold, B domain"/>
    <property type="match status" value="1"/>
</dbReference>
<keyword evidence="4" id="KW-0963">Cytoplasm</keyword>
<dbReference type="PROSITE" id="PS50975">
    <property type="entry name" value="ATP_GRASP"/>
    <property type="match status" value="1"/>
</dbReference>
<dbReference type="HAMAP" id="MF_00047">
    <property type="entry name" value="Dala_Dala_lig"/>
    <property type="match status" value="1"/>
</dbReference>
<comment type="subcellular location">
    <subcellularLocation>
        <location evidence="4">Cytoplasm</location>
    </subcellularLocation>
</comment>
<evidence type="ECO:0000256" key="4">
    <source>
        <dbReference type="HAMAP-Rule" id="MF_00047"/>
    </source>
</evidence>
<reference evidence="8" key="1">
    <citation type="journal article" date="2019" name="Int. J. Syst. Evol. Microbiol.">
        <title>The Global Catalogue of Microorganisms (GCM) 10K type strain sequencing project: providing services to taxonomists for standard genome sequencing and annotation.</title>
        <authorList>
            <consortium name="The Broad Institute Genomics Platform"/>
            <consortium name="The Broad Institute Genome Sequencing Center for Infectious Disease"/>
            <person name="Wu L."/>
            <person name="Ma J."/>
        </authorList>
    </citation>
    <scope>NUCLEOTIDE SEQUENCE [LARGE SCALE GENOMIC DNA]</scope>
    <source>
        <strain evidence="8">JCM 17442</strain>
    </source>
</reference>
<dbReference type="PANTHER" id="PTHR23132:SF23">
    <property type="entry name" value="D-ALANINE--D-ALANINE LIGASE B"/>
    <property type="match status" value="1"/>
</dbReference>